<dbReference type="PANTHER" id="PTHR43364:SF4">
    <property type="entry name" value="NAD(P)-LINKED OXIDOREDUCTASE SUPERFAMILY PROTEIN"/>
    <property type="match status" value="1"/>
</dbReference>
<dbReference type="GO" id="GO:0016491">
    <property type="term" value="F:oxidoreductase activity"/>
    <property type="evidence" value="ECO:0007669"/>
    <property type="project" value="UniProtKB-KW"/>
</dbReference>
<keyword evidence="4" id="KW-1185">Reference proteome</keyword>
<dbReference type="Gene3D" id="3.20.20.100">
    <property type="entry name" value="NADP-dependent oxidoreductase domain"/>
    <property type="match status" value="1"/>
</dbReference>
<accession>A0AAD2HYK5</accession>
<dbReference type="EMBL" id="CAVNYO010000471">
    <property type="protein sequence ID" value="CAK5283651.1"/>
    <property type="molecule type" value="Genomic_DNA"/>
</dbReference>
<proteinExistence type="predicted"/>
<sequence>MTSPYPGQKTAVNVVLGTMTFAAPGTSHARVTDLKDVEAIIDIFLSHGHRELDAARWYGYGTNEVYLGQIDWKSKGVLMETKLWPVSPEMSFIGDHSPANIRKFCQMSLDALKTDLLEMWYLHGPDRHNPYEDTLRAVNELYKEGKFKRFGISNYMSWEVAEICGICERNGWVKPSVYQGLYNAVHRAVEPELFPCLRKFGIAFYGFNPIGGGFFTGRYSNSTDEAESTSRFHGEGRTSVLYRKRYWQQPYFDGLNKISSAAEKYGLTMIEVALRWTMHHSLMKREFGDAVLIGASSVAHIEQNLEDLEKGPLPQEVVNALDGAWAGVKGIATNYFH</sequence>
<organism evidence="3 4">
    <name type="scientific">Mycena citricolor</name>
    <dbReference type="NCBI Taxonomy" id="2018698"/>
    <lineage>
        <taxon>Eukaryota</taxon>
        <taxon>Fungi</taxon>
        <taxon>Dikarya</taxon>
        <taxon>Basidiomycota</taxon>
        <taxon>Agaricomycotina</taxon>
        <taxon>Agaricomycetes</taxon>
        <taxon>Agaricomycetidae</taxon>
        <taxon>Agaricales</taxon>
        <taxon>Marasmiineae</taxon>
        <taxon>Mycenaceae</taxon>
        <taxon>Mycena</taxon>
    </lineage>
</organism>
<name>A0AAD2HYK5_9AGAR</name>
<evidence type="ECO:0000313" key="3">
    <source>
        <dbReference type="EMBL" id="CAK5283651.1"/>
    </source>
</evidence>
<keyword evidence="1" id="KW-0560">Oxidoreductase</keyword>
<evidence type="ECO:0000256" key="1">
    <source>
        <dbReference type="ARBA" id="ARBA00023002"/>
    </source>
</evidence>
<gene>
    <name evidence="3" type="ORF">MYCIT1_LOCUS36349</name>
</gene>
<evidence type="ECO:0000259" key="2">
    <source>
        <dbReference type="Pfam" id="PF00248"/>
    </source>
</evidence>
<dbReference type="Pfam" id="PF00248">
    <property type="entry name" value="Aldo_ket_red"/>
    <property type="match status" value="1"/>
</dbReference>
<dbReference type="CDD" id="cd19075">
    <property type="entry name" value="AKR_AKR7A1-5"/>
    <property type="match status" value="1"/>
</dbReference>
<dbReference type="InterPro" id="IPR023210">
    <property type="entry name" value="NADP_OxRdtase_dom"/>
</dbReference>
<dbReference type="AlphaFoldDB" id="A0AAD2HYK5"/>
<evidence type="ECO:0000313" key="4">
    <source>
        <dbReference type="Proteomes" id="UP001295794"/>
    </source>
</evidence>
<protein>
    <recommendedName>
        <fullName evidence="2">NADP-dependent oxidoreductase domain-containing protein</fullName>
    </recommendedName>
</protein>
<dbReference type="InterPro" id="IPR036812">
    <property type="entry name" value="NAD(P)_OxRdtase_dom_sf"/>
</dbReference>
<reference evidence="3" key="1">
    <citation type="submission" date="2023-11" db="EMBL/GenBank/DDBJ databases">
        <authorList>
            <person name="De Vega J J."/>
            <person name="De Vega J J."/>
        </authorList>
    </citation>
    <scope>NUCLEOTIDE SEQUENCE</scope>
</reference>
<feature type="domain" description="NADP-dependent oxidoreductase" evidence="2">
    <location>
        <begin position="14"/>
        <end position="325"/>
    </location>
</feature>
<comment type="caution">
    <text evidence="3">The sequence shown here is derived from an EMBL/GenBank/DDBJ whole genome shotgun (WGS) entry which is preliminary data.</text>
</comment>
<dbReference type="SUPFAM" id="SSF51430">
    <property type="entry name" value="NAD(P)-linked oxidoreductase"/>
    <property type="match status" value="1"/>
</dbReference>
<dbReference type="PANTHER" id="PTHR43364">
    <property type="entry name" value="NADH-SPECIFIC METHYLGLYOXAL REDUCTASE-RELATED"/>
    <property type="match status" value="1"/>
</dbReference>
<dbReference type="InterPro" id="IPR050523">
    <property type="entry name" value="AKR_Detox_Biosynth"/>
</dbReference>
<dbReference type="Proteomes" id="UP001295794">
    <property type="component" value="Unassembled WGS sequence"/>
</dbReference>